<evidence type="ECO:0000313" key="1">
    <source>
        <dbReference type="EMBL" id="OLY80652.1"/>
    </source>
</evidence>
<dbReference type="Proteomes" id="UP000187455">
    <property type="component" value="Unassembled WGS sequence"/>
</dbReference>
<reference evidence="1 2" key="1">
    <citation type="journal article" date="2016" name="Mol. Biol. Evol.">
        <title>Genome-Wide Survey of Gut Fungi (Harpellales) Reveals the First Horizontally Transferred Ubiquitin Gene from a Mosquito Host.</title>
        <authorList>
            <person name="Wang Y."/>
            <person name="White M.M."/>
            <person name="Kvist S."/>
            <person name="Moncalvo J.M."/>
        </authorList>
    </citation>
    <scope>NUCLEOTIDE SEQUENCE [LARGE SCALE GENOMIC DNA]</scope>
    <source>
        <strain evidence="1 2">ALG-7-W6</strain>
    </source>
</reference>
<gene>
    <name evidence="1" type="ORF">AYI68_g5249</name>
</gene>
<organism evidence="1 2">
    <name type="scientific">Smittium mucronatum</name>
    <dbReference type="NCBI Taxonomy" id="133383"/>
    <lineage>
        <taxon>Eukaryota</taxon>
        <taxon>Fungi</taxon>
        <taxon>Fungi incertae sedis</taxon>
        <taxon>Zoopagomycota</taxon>
        <taxon>Kickxellomycotina</taxon>
        <taxon>Harpellomycetes</taxon>
        <taxon>Harpellales</taxon>
        <taxon>Legeriomycetaceae</taxon>
        <taxon>Smittium</taxon>
    </lineage>
</organism>
<accession>A0A1R0GUS7</accession>
<sequence>MIKFVEVVGDLPISIRLAGKYNTITLNPTCKSIPTKYIMIAAGSFKEEKSINFFSVTNSFLCFKRYPLTPVHKKYKTARILKDHFIFKVETDLVTIGTNIKAPELPPEATTPIANPLYLSNHKAGADRDMFTIKDEPRPYIIP</sequence>
<protein>
    <submittedName>
        <fullName evidence="1">Uncharacterized protein</fullName>
    </submittedName>
</protein>
<dbReference type="AlphaFoldDB" id="A0A1R0GUS7"/>
<name>A0A1R0GUS7_9FUNG</name>
<evidence type="ECO:0000313" key="2">
    <source>
        <dbReference type="Proteomes" id="UP000187455"/>
    </source>
</evidence>
<dbReference type="EMBL" id="LSSL01003280">
    <property type="protein sequence ID" value="OLY80652.1"/>
    <property type="molecule type" value="Genomic_DNA"/>
</dbReference>
<keyword evidence="2" id="KW-1185">Reference proteome</keyword>
<proteinExistence type="predicted"/>
<comment type="caution">
    <text evidence="1">The sequence shown here is derived from an EMBL/GenBank/DDBJ whole genome shotgun (WGS) entry which is preliminary data.</text>
</comment>